<proteinExistence type="predicted"/>
<reference evidence="1" key="1">
    <citation type="submission" date="2022-10" db="EMBL/GenBank/DDBJ databases">
        <title>Culturing micro-colonial fungi from biological soil crusts in the Mojave desert and describing Neophaeococcomyces mojavensis, and introducing the new genera and species Taxawa tesnikishii.</title>
        <authorList>
            <person name="Kurbessoian T."/>
            <person name="Stajich J.E."/>
        </authorList>
    </citation>
    <scope>NUCLEOTIDE SEQUENCE</scope>
    <source>
        <strain evidence="1">TK_41</strain>
    </source>
</reference>
<dbReference type="Proteomes" id="UP001172673">
    <property type="component" value="Unassembled WGS sequence"/>
</dbReference>
<name>A0AA38X591_9EURO</name>
<accession>A0AA38X591</accession>
<sequence length="265" mass="29784">MTEPVMFLPMDDDSYAYLVRGLVLYPKDFGQTGATSFIHPHSYQRHRPTSLRIVQDICRIRTEQSSTGAKYSTVLPRLIRSLLSTASSTVSFIDTLAFVQSLCLLQIFAFFSPDASAEDHVEGLARQQLLIDWTHKLWKSAPNELPSTLSKHEAYVFAEAVRRTILTSHKIQGAYRVGKTGFFRHTIFVETLPLGGNVALWEGEVDAEAWCENSKYPNLLSYRELCDVFDAGLMKTATPFERMLLVGCKGKAAVEERLGPLSQDE</sequence>
<dbReference type="EMBL" id="JAPDRK010000013">
    <property type="protein sequence ID" value="KAJ9606991.1"/>
    <property type="molecule type" value="Genomic_DNA"/>
</dbReference>
<evidence type="ECO:0000313" key="1">
    <source>
        <dbReference type="EMBL" id="KAJ9606991.1"/>
    </source>
</evidence>
<gene>
    <name evidence="1" type="ORF">H2200_009002</name>
</gene>
<comment type="caution">
    <text evidence="1">The sequence shown here is derived from an EMBL/GenBank/DDBJ whole genome shotgun (WGS) entry which is preliminary data.</text>
</comment>
<keyword evidence="2" id="KW-1185">Reference proteome</keyword>
<organism evidence="1 2">
    <name type="scientific">Cladophialophora chaetospira</name>
    <dbReference type="NCBI Taxonomy" id="386627"/>
    <lineage>
        <taxon>Eukaryota</taxon>
        <taxon>Fungi</taxon>
        <taxon>Dikarya</taxon>
        <taxon>Ascomycota</taxon>
        <taxon>Pezizomycotina</taxon>
        <taxon>Eurotiomycetes</taxon>
        <taxon>Chaetothyriomycetidae</taxon>
        <taxon>Chaetothyriales</taxon>
        <taxon>Herpotrichiellaceae</taxon>
        <taxon>Cladophialophora</taxon>
    </lineage>
</organism>
<dbReference type="AlphaFoldDB" id="A0AA38X591"/>
<evidence type="ECO:0000313" key="2">
    <source>
        <dbReference type="Proteomes" id="UP001172673"/>
    </source>
</evidence>
<protein>
    <submittedName>
        <fullName evidence="1">Uncharacterized protein</fullName>
    </submittedName>
</protein>